<dbReference type="InterPro" id="IPR003673">
    <property type="entry name" value="CoA-Trfase_fam_III"/>
</dbReference>
<dbReference type="Gene3D" id="3.40.50.10540">
    <property type="entry name" value="Crotonobetainyl-coa:carnitine coa-transferase, domain 1"/>
    <property type="match status" value="1"/>
</dbReference>
<evidence type="ECO:0008006" key="4">
    <source>
        <dbReference type="Google" id="ProtNLM"/>
    </source>
</evidence>
<dbReference type="EMBL" id="JAVHJL010000002">
    <property type="protein sequence ID" value="KAK6509162.1"/>
    <property type="molecule type" value="Genomic_DNA"/>
</dbReference>
<proteinExistence type="inferred from homology"/>
<comment type="caution">
    <text evidence="2">The sequence shown here is derived from an EMBL/GenBank/DDBJ whole genome shotgun (WGS) entry which is preliminary data.</text>
</comment>
<dbReference type="InterPro" id="IPR050509">
    <property type="entry name" value="CoA-transferase_III"/>
</dbReference>
<dbReference type="PANTHER" id="PTHR48228:SF4">
    <property type="entry name" value="BLR3030 PROTEIN"/>
    <property type="match status" value="1"/>
</dbReference>
<reference evidence="2 3" key="1">
    <citation type="submission" date="2023-08" db="EMBL/GenBank/DDBJ databases">
        <authorList>
            <person name="Palmer J.M."/>
        </authorList>
    </citation>
    <scope>NUCLEOTIDE SEQUENCE [LARGE SCALE GENOMIC DNA]</scope>
    <source>
        <strain evidence="2 3">TWF481</strain>
    </source>
</reference>
<sequence>MSRSHFTSSEDIIRDLWTTLSLPPSALSDKTLEITGPERTIPSSYKLSLIPPAAIATSTLAAALIYTHRTHSENESEIKKVKVNTLHATLEYSSEINIQILGTPTPEAWGPISGTYETADDGIIGIHANFINHAVAALEVLGLPIDCVDKPTVAGAVRKFKALELERIAHERKAVIYALRSPLQWNAEEQSRYTPSFPIIIRKIGEAPAGLPKSLRNNSGNSCLSGLRVAEITRVLAGPVCGRTLASHGADVLWIHGPHLPSLPAIDIDTSRGKRSTFLDLRTPEGVNKLKDLLSTADVFIQSFRPGAISTKGFSPSEVASLNPDGIIYASLNAFGEDGPWNGRRGFDSMVQLCSGINISEAESFKSTGKQERFKKWPCQALDHTAGYFLAIGILTALHRRITEGGSWEVHVSLAGVMEYITSLGRIDGKEAFEVPKLSEEDVGEFMEVKEGKLGSVKGVKHAGRIEGVEVGYRYMPTELGHYEATWEG</sequence>
<dbReference type="PANTHER" id="PTHR48228">
    <property type="entry name" value="SUCCINYL-COA--D-CITRAMALATE COA-TRANSFERASE"/>
    <property type="match status" value="1"/>
</dbReference>
<dbReference type="InterPro" id="IPR023606">
    <property type="entry name" value="CoA-Trfase_III_dom_1_sf"/>
</dbReference>
<dbReference type="AlphaFoldDB" id="A0AAV9WK22"/>
<name>A0AAV9WK22_9PEZI</name>
<dbReference type="SUPFAM" id="SSF89796">
    <property type="entry name" value="CoA-transferase family III (CaiB/BaiF)"/>
    <property type="match status" value="2"/>
</dbReference>
<organism evidence="2 3">
    <name type="scientific">Arthrobotrys musiformis</name>
    <dbReference type="NCBI Taxonomy" id="47236"/>
    <lineage>
        <taxon>Eukaryota</taxon>
        <taxon>Fungi</taxon>
        <taxon>Dikarya</taxon>
        <taxon>Ascomycota</taxon>
        <taxon>Pezizomycotina</taxon>
        <taxon>Orbiliomycetes</taxon>
        <taxon>Orbiliales</taxon>
        <taxon>Orbiliaceae</taxon>
        <taxon>Arthrobotrys</taxon>
    </lineage>
</organism>
<accession>A0AAV9WK22</accession>
<protein>
    <recommendedName>
        <fullName evidence="4">CoA-transferase family III</fullName>
    </recommendedName>
</protein>
<gene>
    <name evidence="2" type="ORF">TWF481_003923</name>
</gene>
<keyword evidence="3" id="KW-1185">Reference proteome</keyword>
<dbReference type="GO" id="GO:0003824">
    <property type="term" value="F:catalytic activity"/>
    <property type="evidence" value="ECO:0007669"/>
    <property type="project" value="InterPro"/>
</dbReference>
<dbReference type="Proteomes" id="UP001370758">
    <property type="component" value="Unassembled WGS sequence"/>
</dbReference>
<evidence type="ECO:0000256" key="1">
    <source>
        <dbReference type="ARBA" id="ARBA00008383"/>
    </source>
</evidence>
<evidence type="ECO:0000313" key="3">
    <source>
        <dbReference type="Proteomes" id="UP001370758"/>
    </source>
</evidence>
<comment type="similarity">
    <text evidence="1">Belongs to the CoA-transferase III family.</text>
</comment>
<evidence type="ECO:0000313" key="2">
    <source>
        <dbReference type="EMBL" id="KAK6509162.1"/>
    </source>
</evidence>
<dbReference type="Pfam" id="PF02515">
    <property type="entry name" value="CoA_transf_3"/>
    <property type="match status" value="1"/>
</dbReference>